<proteinExistence type="predicted"/>
<dbReference type="EMBL" id="OU594959">
    <property type="protein sequence ID" value="CAG9283153.1"/>
    <property type="molecule type" value="Genomic_DNA"/>
</dbReference>
<reference evidence="1" key="1">
    <citation type="submission" date="2022-02" db="EMBL/GenBank/DDBJ databases">
        <authorList>
            <person name="Giguere J D."/>
        </authorList>
    </citation>
    <scope>NUCLEOTIDE SEQUENCE</scope>
    <source>
        <strain evidence="1">CCAP 1055/1</strain>
    </source>
</reference>
<sequence length="223" mass="25507">MHSLRSAVRNISHNLDCGASAISAITESLQCEPRPWEAIPTNDRAKPSSFRTPKNLQSKRRRVHFFVDENDCVWPDLVVGQAPISMDEAARLWWSPQELDEILQYTRYTAEFHRVVRPEFSELVAELFGACLKSNANEIAVRINTAVTAIVNSVARGLELAVAPHLSHRRRYCIDEVLKTQKRLNHWPSDRRIRILAKQYQRNGKYAHIMARVLADGDALEIL</sequence>
<name>A0A8J9S5Y3_PHATR</name>
<gene>
    <name evidence="1" type="ORF">PTTT1_LOCUS21871</name>
</gene>
<accession>A0A8J9S5Y3</accession>
<evidence type="ECO:0000313" key="1">
    <source>
        <dbReference type="EMBL" id="CAG9283153.1"/>
    </source>
</evidence>
<dbReference type="Proteomes" id="UP000836788">
    <property type="component" value="Chromosome 18"/>
</dbReference>
<organism evidence="1">
    <name type="scientific">Phaeodactylum tricornutum</name>
    <name type="common">Diatom</name>
    <dbReference type="NCBI Taxonomy" id="2850"/>
    <lineage>
        <taxon>Eukaryota</taxon>
        <taxon>Sar</taxon>
        <taxon>Stramenopiles</taxon>
        <taxon>Ochrophyta</taxon>
        <taxon>Bacillariophyta</taxon>
        <taxon>Bacillariophyceae</taxon>
        <taxon>Bacillariophycidae</taxon>
        <taxon>Naviculales</taxon>
        <taxon>Phaeodactylaceae</taxon>
        <taxon>Phaeodactylum</taxon>
    </lineage>
</organism>
<protein>
    <submittedName>
        <fullName evidence="1">Uncharacterized protein</fullName>
    </submittedName>
</protein>
<dbReference type="AlphaFoldDB" id="A0A8J9S5Y3"/>